<gene>
    <name evidence="1" type="ORF">MB27_12145</name>
</gene>
<dbReference type="AlphaFoldDB" id="A0A0A6URV6"/>
<dbReference type="EMBL" id="JRTT01000012">
    <property type="protein sequence ID" value="KHD77194.1"/>
    <property type="molecule type" value="Genomic_DNA"/>
</dbReference>
<evidence type="ECO:0000313" key="1">
    <source>
        <dbReference type="EMBL" id="KHD77194.1"/>
    </source>
</evidence>
<organism evidence="1 2">
    <name type="scientific">Actinoplanes utahensis</name>
    <dbReference type="NCBI Taxonomy" id="1869"/>
    <lineage>
        <taxon>Bacteria</taxon>
        <taxon>Bacillati</taxon>
        <taxon>Actinomycetota</taxon>
        <taxon>Actinomycetes</taxon>
        <taxon>Micromonosporales</taxon>
        <taxon>Micromonosporaceae</taxon>
        <taxon>Actinoplanes</taxon>
    </lineage>
</organism>
<comment type="caution">
    <text evidence="1">The sequence shown here is derived from an EMBL/GenBank/DDBJ whole genome shotgun (WGS) entry which is preliminary data.</text>
</comment>
<name>A0A0A6URV6_ACTUT</name>
<dbReference type="Proteomes" id="UP000054537">
    <property type="component" value="Unassembled WGS sequence"/>
</dbReference>
<evidence type="ECO:0000313" key="2">
    <source>
        <dbReference type="Proteomes" id="UP000054537"/>
    </source>
</evidence>
<reference evidence="1 2" key="1">
    <citation type="submission" date="2014-10" db="EMBL/GenBank/DDBJ databases">
        <title>Draft genome sequence of Actinoplanes utahensis NRRL 12052.</title>
        <authorList>
            <person name="Velasco-Bucheli B."/>
            <person name="del Cerro C."/>
            <person name="Hormigo D."/>
            <person name="Garcia J.L."/>
            <person name="Acebal C."/>
            <person name="Arroyo M."/>
            <person name="de la Mata I."/>
        </authorList>
    </citation>
    <scope>NUCLEOTIDE SEQUENCE [LARGE SCALE GENOMIC DNA]</scope>
    <source>
        <strain evidence="1 2">NRRL 12052</strain>
    </source>
</reference>
<protein>
    <submittedName>
        <fullName evidence="1">Uncharacterized protein</fullName>
    </submittedName>
</protein>
<proteinExistence type="predicted"/>
<dbReference type="STRING" id="1869.MB27_12145"/>
<sequence>MSTDHDEPFDEFVRSRHSGSARTGTLLIAGDKHLAQDLVPSASTNSDVARTRSRPAYYPEPCPCRTRANAAAAEQVQ</sequence>
<dbReference type="RefSeq" id="WP_043524442.1">
    <property type="nucleotide sequence ID" value="NZ_BAABKU010000016.1"/>
</dbReference>
<accession>A0A0A6URV6</accession>
<keyword evidence="2" id="KW-1185">Reference proteome</keyword>